<evidence type="ECO:0000313" key="2">
    <source>
        <dbReference type="Proteomes" id="UP000280344"/>
    </source>
</evidence>
<sequence length="225" mass="23975">MALDLLKRAIPDSSDPADATVAFEQFSLTVRPTDCATVTEANTIAGQLSTAGATQAFPFFVFVQDLQRHMCLTAPGEEWIILGGRLHGATANIRRFCPNGTLTELHVSGSGFTKQSVGFTRHADGGIMIPETGLYFIRFSASVVGINSATAGRRFLSLNVNGNSTGGNIEFEGGTSTKLFDLLELNQGDSVMPMAYQQTGQQRDVVGIMTVAQHLTPSWTVVAGS</sequence>
<dbReference type="Proteomes" id="UP000280344">
    <property type="component" value="Chromosome"/>
</dbReference>
<dbReference type="AlphaFoldDB" id="A0A3Q9G2T9"/>
<proteinExistence type="predicted"/>
<gene>
    <name evidence="1" type="ORF">EJ997_10310</name>
</gene>
<keyword evidence="2" id="KW-1185">Reference proteome</keyword>
<name>A0A3Q9G2T9_9ACTO</name>
<dbReference type="EMBL" id="CP034593">
    <property type="protein sequence ID" value="AZQ77676.1"/>
    <property type="molecule type" value="Genomic_DNA"/>
</dbReference>
<evidence type="ECO:0000313" key="1">
    <source>
        <dbReference type="EMBL" id="AZQ77676.1"/>
    </source>
</evidence>
<reference evidence="1 2" key="1">
    <citation type="submission" date="2018-12" db="EMBL/GenBank/DDBJ databases">
        <title>Complete genome sequence of Flaviflexus sp. H23T48.</title>
        <authorList>
            <person name="Bae J.-W."/>
            <person name="Lee J.-Y."/>
        </authorList>
    </citation>
    <scope>NUCLEOTIDE SEQUENCE [LARGE SCALE GENOMIC DNA]</scope>
    <source>
        <strain evidence="1 2">H23T48</strain>
    </source>
</reference>
<protein>
    <submittedName>
        <fullName evidence="1">Uncharacterized protein</fullName>
    </submittedName>
</protein>
<organism evidence="1 2">
    <name type="scientific">Flaviflexus ciconiae</name>
    <dbReference type="NCBI Taxonomy" id="2496867"/>
    <lineage>
        <taxon>Bacteria</taxon>
        <taxon>Bacillati</taxon>
        <taxon>Actinomycetota</taxon>
        <taxon>Actinomycetes</taxon>
        <taxon>Actinomycetales</taxon>
        <taxon>Actinomycetaceae</taxon>
        <taxon>Flaviflexus</taxon>
    </lineage>
</organism>
<dbReference type="KEGG" id="flh:EJ997_10310"/>
<dbReference type="RefSeq" id="WP_126704479.1">
    <property type="nucleotide sequence ID" value="NZ_CP034593.1"/>
</dbReference>
<accession>A0A3Q9G2T9</accession>